<evidence type="ECO:0000256" key="1">
    <source>
        <dbReference type="SAM" id="Coils"/>
    </source>
</evidence>
<evidence type="ECO:0000259" key="3">
    <source>
        <dbReference type="Pfam" id="PF25298"/>
    </source>
</evidence>
<feature type="domain" description="FP protein C-terminal" evidence="3">
    <location>
        <begin position="279"/>
        <end position="329"/>
    </location>
</feature>
<evidence type="ECO:0000313" key="5">
    <source>
        <dbReference type="Proteomes" id="UP000653454"/>
    </source>
</evidence>
<dbReference type="InterPro" id="IPR011011">
    <property type="entry name" value="Znf_FYVE_PHD"/>
</dbReference>
<comment type="caution">
    <text evidence="4">The sequence shown here is derived from an EMBL/GenBank/DDBJ whole genome shotgun (WGS) entry which is preliminary data.</text>
</comment>
<keyword evidence="1" id="KW-0175">Coiled coil</keyword>
<dbReference type="Proteomes" id="UP000653454">
    <property type="component" value="Unassembled WGS sequence"/>
</dbReference>
<dbReference type="InterPro" id="IPR057251">
    <property type="entry name" value="FP_C"/>
</dbReference>
<dbReference type="CDD" id="cd15489">
    <property type="entry name" value="PHD_SF"/>
    <property type="match status" value="1"/>
</dbReference>
<dbReference type="SUPFAM" id="SSF57903">
    <property type="entry name" value="FYVE/PHD zinc finger"/>
    <property type="match status" value="1"/>
</dbReference>
<sequence>MVFKKCFKCSKIVTKKTPGLECSRCNKVVHAIAECANLANKQIQALRSTPGLEWSCSDCLSHTPRHSSFFIPDDDEEIGSPAKAAGSQGTGSNVIVDMKKLLRDISGEMEKLLKKEMEPLQHSLTFISDQLTDTIEKLAEHTDKIKKLENQNVLLQNQNKGLELRVAVLEQRSQDTDQKLLSNSLEISGVPAIPEQTPASIADKVASKLNIKSKDIQSARRLPGRQDKTGGILVELRNQIDRDQWILAAKQHEIKVGDLNMQTPIEAADSRIFIREALTINMKTLLFNAKQRMRDAFKYIWCKDGRILVRKTDNSKVQAIRCLADIDSLLK</sequence>
<dbReference type="InterPro" id="IPR013083">
    <property type="entry name" value="Znf_RING/FYVE/PHD"/>
</dbReference>
<reference evidence="4" key="1">
    <citation type="submission" date="2020-11" db="EMBL/GenBank/DDBJ databases">
        <authorList>
            <person name="Whiteford S."/>
        </authorList>
    </citation>
    <scope>NUCLEOTIDE SEQUENCE</scope>
</reference>
<gene>
    <name evidence="4" type="ORF">PLXY2_LOCUS3388</name>
</gene>
<protein>
    <submittedName>
        <fullName evidence="4">(diamondback moth) hypothetical protein</fullName>
    </submittedName>
</protein>
<dbReference type="EMBL" id="CAJHNJ030000009">
    <property type="protein sequence ID" value="CAG9105438.1"/>
    <property type="molecule type" value="Genomic_DNA"/>
</dbReference>
<feature type="domain" description="FP protein N-terminal" evidence="2">
    <location>
        <begin position="183"/>
        <end position="274"/>
    </location>
</feature>
<dbReference type="Pfam" id="PF25298">
    <property type="entry name" value="Baculo_FP_2nd"/>
    <property type="match status" value="1"/>
</dbReference>
<dbReference type="Pfam" id="PF03258">
    <property type="entry name" value="Baculo_FP"/>
    <property type="match status" value="1"/>
</dbReference>
<dbReference type="Gene3D" id="3.30.40.10">
    <property type="entry name" value="Zinc/RING finger domain, C3HC4 (zinc finger)"/>
    <property type="match status" value="1"/>
</dbReference>
<evidence type="ECO:0000313" key="4">
    <source>
        <dbReference type="EMBL" id="CAG9105438.1"/>
    </source>
</evidence>
<name>A0A8S4DUM6_PLUXY</name>
<keyword evidence="5" id="KW-1185">Reference proteome</keyword>
<proteinExistence type="predicted"/>
<accession>A0A8S4DUM6</accession>
<feature type="coiled-coil region" evidence="1">
    <location>
        <begin position="95"/>
        <end position="179"/>
    </location>
</feature>
<evidence type="ECO:0000259" key="2">
    <source>
        <dbReference type="Pfam" id="PF03258"/>
    </source>
</evidence>
<dbReference type="AlphaFoldDB" id="A0A8S4DUM6"/>
<dbReference type="InterPro" id="IPR004941">
    <property type="entry name" value="FP_N"/>
</dbReference>
<organism evidence="4 5">
    <name type="scientific">Plutella xylostella</name>
    <name type="common">Diamondback moth</name>
    <name type="synonym">Plutella maculipennis</name>
    <dbReference type="NCBI Taxonomy" id="51655"/>
    <lineage>
        <taxon>Eukaryota</taxon>
        <taxon>Metazoa</taxon>
        <taxon>Ecdysozoa</taxon>
        <taxon>Arthropoda</taxon>
        <taxon>Hexapoda</taxon>
        <taxon>Insecta</taxon>
        <taxon>Pterygota</taxon>
        <taxon>Neoptera</taxon>
        <taxon>Endopterygota</taxon>
        <taxon>Lepidoptera</taxon>
        <taxon>Glossata</taxon>
        <taxon>Ditrysia</taxon>
        <taxon>Yponomeutoidea</taxon>
        <taxon>Plutellidae</taxon>
        <taxon>Plutella</taxon>
    </lineage>
</organism>